<dbReference type="PANTHER" id="PTHR23501">
    <property type="entry name" value="MAJOR FACILITATOR SUPERFAMILY"/>
    <property type="match status" value="1"/>
</dbReference>
<comment type="caution">
    <text evidence="9">The sequence shown here is derived from an EMBL/GenBank/DDBJ whole genome shotgun (WGS) entry which is preliminary data.</text>
</comment>
<feature type="transmembrane region" description="Helical" evidence="7">
    <location>
        <begin position="399"/>
        <end position="421"/>
    </location>
</feature>
<dbReference type="Gene3D" id="1.20.1250.20">
    <property type="entry name" value="MFS general substrate transporter like domains"/>
    <property type="match status" value="1"/>
</dbReference>
<dbReference type="GO" id="GO:0005886">
    <property type="term" value="C:plasma membrane"/>
    <property type="evidence" value="ECO:0007669"/>
    <property type="project" value="TreeGrafter"/>
</dbReference>
<dbReference type="PANTHER" id="PTHR23501:SF201">
    <property type="entry name" value="MFS AFLATOXIN EFFLUX PUMP"/>
    <property type="match status" value="1"/>
</dbReference>
<protein>
    <submittedName>
        <fullName evidence="9">Major facilitator superfamily domain-containing protein</fullName>
    </submittedName>
</protein>
<dbReference type="InterPro" id="IPR020846">
    <property type="entry name" value="MFS_dom"/>
</dbReference>
<feature type="transmembrane region" description="Helical" evidence="7">
    <location>
        <begin position="159"/>
        <end position="183"/>
    </location>
</feature>
<reference evidence="9" key="2">
    <citation type="submission" date="2023-06" db="EMBL/GenBank/DDBJ databases">
        <authorList>
            <consortium name="Lawrence Berkeley National Laboratory"/>
            <person name="Haridas S."/>
            <person name="Hensen N."/>
            <person name="Bonometti L."/>
            <person name="Westerberg I."/>
            <person name="Brannstrom I.O."/>
            <person name="Guillou S."/>
            <person name="Cros-Aarteil S."/>
            <person name="Calhoun S."/>
            <person name="Kuo A."/>
            <person name="Mondo S."/>
            <person name="Pangilinan J."/>
            <person name="Riley R."/>
            <person name="Labutti K."/>
            <person name="Andreopoulos B."/>
            <person name="Lipzen A."/>
            <person name="Chen C."/>
            <person name="Yanf M."/>
            <person name="Daum C."/>
            <person name="Ng V."/>
            <person name="Clum A."/>
            <person name="Steindorff A."/>
            <person name="Ohm R."/>
            <person name="Martin F."/>
            <person name="Silar P."/>
            <person name="Natvig D."/>
            <person name="Lalanne C."/>
            <person name="Gautier V."/>
            <person name="Ament-Velasquez S.L."/>
            <person name="Kruys A."/>
            <person name="Hutchinson M.I."/>
            <person name="Powell A.J."/>
            <person name="Barry K."/>
            <person name="Miller A.N."/>
            <person name="Grigoriev I.V."/>
            <person name="Debuchy R."/>
            <person name="Gladieux P."/>
            <person name="Thoren M.H."/>
            <person name="Johannesson H."/>
        </authorList>
    </citation>
    <scope>NUCLEOTIDE SEQUENCE</scope>
    <source>
        <strain evidence="9">CBS 118394</strain>
    </source>
</reference>
<organism evidence="9 10">
    <name type="scientific">Apodospora peruviana</name>
    <dbReference type="NCBI Taxonomy" id="516989"/>
    <lineage>
        <taxon>Eukaryota</taxon>
        <taxon>Fungi</taxon>
        <taxon>Dikarya</taxon>
        <taxon>Ascomycota</taxon>
        <taxon>Pezizomycotina</taxon>
        <taxon>Sordariomycetes</taxon>
        <taxon>Sordariomycetidae</taxon>
        <taxon>Sordariales</taxon>
        <taxon>Lasiosphaeriaceae</taxon>
        <taxon>Apodospora</taxon>
    </lineage>
</organism>
<dbReference type="EMBL" id="JAUEDM010000004">
    <property type="protein sequence ID" value="KAK3318234.1"/>
    <property type="molecule type" value="Genomic_DNA"/>
</dbReference>
<evidence type="ECO:0000256" key="4">
    <source>
        <dbReference type="ARBA" id="ARBA00022989"/>
    </source>
</evidence>
<feature type="transmembrane region" description="Helical" evidence="7">
    <location>
        <begin position="371"/>
        <end position="392"/>
    </location>
</feature>
<comment type="subcellular location">
    <subcellularLocation>
        <location evidence="1">Membrane</location>
        <topology evidence="1">Multi-pass membrane protein</topology>
    </subcellularLocation>
</comment>
<dbReference type="GO" id="GO:0022857">
    <property type="term" value="F:transmembrane transporter activity"/>
    <property type="evidence" value="ECO:0007669"/>
    <property type="project" value="InterPro"/>
</dbReference>
<dbReference type="PROSITE" id="PS50850">
    <property type="entry name" value="MFS"/>
    <property type="match status" value="1"/>
</dbReference>
<name>A0AAE0I428_9PEZI</name>
<keyword evidence="5 7" id="KW-0472">Membrane</keyword>
<feature type="domain" description="Major facilitator superfamily (MFS) profile" evidence="8">
    <location>
        <begin position="69"/>
        <end position="564"/>
    </location>
</feature>
<evidence type="ECO:0000256" key="3">
    <source>
        <dbReference type="ARBA" id="ARBA00022692"/>
    </source>
</evidence>
<reference evidence="9" key="1">
    <citation type="journal article" date="2023" name="Mol. Phylogenet. Evol.">
        <title>Genome-scale phylogeny and comparative genomics of the fungal order Sordariales.</title>
        <authorList>
            <person name="Hensen N."/>
            <person name="Bonometti L."/>
            <person name="Westerberg I."/>
            <person name="Brannstrom I.O."/>
            <person name="Guillou S."/>
            <person name="Cros-Aarteil S."/>
            <person name="Calhoun S."/>
            <person name="Haridas S."/>
            <person name="Kuo A."/>
            <person name="Mondo S."/>
            <person name="Pangilinan J."/>
            <person name="Riley R."/>
            <person name="LaButti K."/>
            <person name="Andreopoulos B."/>
            <person name="Lipzen A."/>
            <person name="Chen C."/>
            <person name="Yan M."/>
            <person name="Daum C."/>
            <person name="Ng V."/>
            <person name="Clum A."/>
            <person name="Steindorff A."/>
            <person name="Ohm R.A."/>
            <person name="Martin F."/>
            <person name="Silar P."/>
            <person name="Natvig D.O."/>
            <person name="Lalanne C."/>
            <person name="Gautier V."/>
            <person name="Ament-Velasquez S.L."/>
            <person name="Kruys A."/>
            <person name="Hutchinson M.I."/>
            <person name="Powell A.J."/>
            <person name="Barry K."/>
            <person name="Miller A.N."/>
            <person name="Grigoriev I.V."/>
            <person name="Debuchy R."/>
            <person name="Gladieux P."/>
            <person name="Hiltunen Thoren M."/>
            <person name="Johannesson H."/>
        </authorList>
    </citation>
    <scope>NUCLEOTIDE SEQUENCE</scope>
    <source>
        <strain evidence="9">CBS 118394</strain>
    </source>
</reference>
<sequence length="572" mass="61489">MGLASEKETAVANDNKNNIALSLNEKDRDLEHAKNCNENAADTKKKPKSAAEDDDEGKVYPPTSSVALVMIGLYLSIFLVSLDRTIIATAVPRITDEFHSIDDIGWYASAYMITACAFQLIFGKIYTFYSSKWVFLTSVALFELGSLICGVAPNSTALIVGRAVTGLGSAGILSGSIVLTVHIIPLRQRPIYQSFMGAVILISSVVGPIIGGAFTTNLTWRWCFYINLPIGGATIIVLILLLPAKNMNQTEDEMSAHKLTVRQKFIQLDPIGTFFFLPGIVCLLLALQWGGATYAWSDGRIIALWLLFGICMIVFGVVQVWQKENATLPPRILAYRSVTASTCFAFCISGSLMAVIYFLPLWFQAIQNVDAVQSGIRTLPVIIALVVSSIIAGGSVSKLGYYTPFLILCSVIMSIGAGLLMTFKVDTPQPVWIGYQVVFGFGIGLGQQQAGLAAQTVLPVKDVPIGVSLKFFGQQLGGAIFASVAQSVLNQRLVDGLADLAIPGINPAVIASLGAIELREYVGPEFLNKVLVVYNHAIDGTFEVATILAALSLIGALLTEWKSVKGMDIKGA</sequence>
<feature type="region of interest" description="Disordered" evidence="6">
    <location>
        <begin position="36"/>
        <end position="58"/>
    </location>
</feature>
<evidence type="ECO:0000256" key="5">
    <source>
        <dbReference type="ARBA" id="ARBA00023136"/>
    </source>
</evidence>
<evidence type="ECO:0000256" key="1">
    <source>
        <dbReference type="ARBA" id="ARBA00004141"/>
    </source>
</evidence>
<feature type="transmembrane region" description="Helical" evidence="7">
    <location>
        <begin position="333"/>
        <end position="359"/>
    </location>
</feature>
<keyword evidence="10" id="KW-1185">Reference proteome</keyword>
<evidence type="ECO:0000256" key="7">
    <source>
        <dbReference type="SAM" id="Phobius"/>
    </source>
</evidence>
<dbReference type="Proteomes" id="UP001283341">
    <property type="component" value="Unassembled WGS sequence"/>
</dbReference>
<dbReference type="InterPro" id="IPR036259">
    <property type="entry name" value="MFS_trans_sf"/>
</dbReference>
<evidence type="ECO:0000256" key="6">
    <source>
        <dbReference type="SAM" id="MobiDB-lite"/>
    </source>
</evidence>
<feature type="transmembrane region" description="Helical" evidence="7">
    <location>
        <begin position="224"/>
        <end position="244"/>
    </location>
</feature>
<evidence type="ECO:0000313" key="10">
    <source>
        <dbReference type="Proteomes" id="UP001283341"/>
    </source>
</evidence>
<dbReference type="SUPFAM" id="SSF103473">
    <property type="entry name" value="MFS general substrate transporter"/>
    <property type="match status" value="1"/>
</dbReference>
<feature type="transmembrane region" description="Helical" evidence="7">
    <location>
        <begin position="104"/>
        <end position="122"/>
    </location>
</feature>
<evidence type="ECO:0000313" key="9">
    <source>
        <dbReference type="EMBL" id="KAK3318234.1"/>
    </source>
</evidence>
<keyword evidence="2" id="KW-0813">Transport</keyword>
<dbReference type="CDD" id="cd17502">
    <property type="entry name" value="MFS_Azr1_MDR_like"/>
    <property type="match status" value="1"/>
</dbReference>
<feature type="transmembrane region" description="Helical" evidence="7">
    <location>
        <begin position="265"/>
        <end position="289"/>
    </location>
</feature>
<feature type="transmembrane region" description="Helical" evidence="7">
    <location>
        <begin position="134"/>
        <end position="153"/>
    </location>
</feature>
<dbReference type="Pfam" id="PF07690">
    <property type="entry name" value="MFS_1"/>
    <property type="match status" value="1"/>
</dbReference>
<gene>
    <name evidence="9" type="ORF">B0H66DRAFT_516394</name>
</gene>
<keyword evidence="4 7" id="KW-1133">Transmembrane helix</keyword>
<keyword evidence="3 7" id="KW-0812">Transmembrane</keyword>
<evidence type="ECO:0000259" key="8">
    <source>
        <dbReference type="PROSITE" id="PS50850"/>
    </source>
</evidence>
<proteinExistence type="predicted"/>
<accession>A0AAE0I428</accession>
<dbReference type="AlphaFoldDB" id="A0AAE0I428"/>
<feature type="transmembrane region" description="Helical" evidence="7">
    <location>
        <begin position="301"/>
        <end position="321"/>
    </location>
</feature>
<dbReference type="InterPro" id="IPR011701">
    <property type="entry name" value="MFS"/>
</dbReference>
<feature type="transmembrane region" description="Helical" evidence="7">
    <location>
        <begin position="66"/>
        <end position="92"/>
    </location>
</feature>
<dbReference type="FunFam" id="1.20.1720.10:FF:000012">
    <property type="entry name" value="MFS toxin efflux pump (AflT)"/>
    <property type="match status" value="1"/>
</dbReference>
<evidence type="ECO:0000256" key="2">
    <source>
        <dbReference type="ARBA" id="ARBA00022448"/>
    </source>
</evidence>
<feature type="transmembrane region" description="Helical" evidence="7">
    <location>
        <begin position="195"/>
        <end position="218"/>
    </location>
</feature>
<dbReference type="Gene3D" id="1.20.1720.10">
    <property type="entry name" value="Multidrug resistance protein D"/>
    <property type="match status" value="1"/>
</dbReference>
<dbReference type="FunFam" id="1.20.1250.20:FF:000196">
    <property type="entry name" value="MFS toxin efflux pump (AflT)"/>
    <property type="match status" value="1"/>
</dbReference>